<protein>
    <recommendedName>
        <fullName evidence="3">Regulatory protein zeste</fullName>
    </recommendedName>
</protein>
<gene>
    <name evidence="1" type="ORF">Fcan01_26826</name>
</gene>
<proteinExistence type="predicted"/>
<evidence type="ECO:0000313" key="1">
    <source>
        <dbReference type="EMBL" id="OXA38410.1"/>
    </source>
</evidence>
<accession>A0A226D024</accession>
<organism evidence="1 2">
    <name type="scientific">Folsomia candida</name>
    <name type="common">Springtail</name>
    <dbReference type="NCBI Taxonomy" id="158441"/>
    <lineage>
        <taxon>Eukaryota</taxon>
        <taxon>Metazoa</taxon>
        <taxon>Ecdysozoa</taxon>
        <taxon>Arthropoda</taxon>
        <taxon>Hexapoda</taxon>
        <taxon>Collembola</taxon>
        <taxon>Entomobryomorpha</taxon>
        <taxon>Isotomoidea</taxon>
        <taxon>Isotomidae</taxon>
        <taxon>Proisotominae</taxon>
        <taxon>Folsomia</taxon>
    </lineage>
</organism>
<dbReference type="AlphaFoldDB" id="A0A226D024"/>
<dbReference type="EMBL" id="LNIX01000046">
    <property type="protein sequence ID" value="OXA38410.1"/>
    <property type="molecule type" value="Genomic_DNA"/>
</dbReference>
<sequence length="237" mass="26427">MSPLSEEEDIEEMENAEADDKQLVFATMLKDYQILLSKSQVPSVKEKKDKATKEFLAALQEKLTLALMKGTLSKKISRMKSEVKKKCDLNRTGNKKLLLKSWEKVMAELIGAKTNPSIAQVQGAVSVGVSSGVARAKIPMPNFLTKSETTVELIEPPPKKLQSINGCMKRKTGDDVLKLLETDDTKILSLAQLQRLVLLEQLKVLTLKRQRLEKETPAITYVDVNVNDGPDYELADI</sequence>
<name>A0A226D024_FOLCA</name>
<reference evidence="1 2" key="1">
    <citation type="submission" date="2015-12" db="EMBL/GenBank/DDBJ databases">
        <title>The genome of Folsomia candida.</title>
        <authorList>
            <person name="Faddeeva A."/>
            <person name="Derks M.F."/>
            <person name="Anvar Y."/>
            <person name="Smit S."/>
            <person name="Van Straalen N."/>
            <person name="Roelofs D."/>
        </authorList>
    </citation>
    <scope>NUCLEOTIDE SEQUENCE [LARGE SCALE GENOMIC DNA]</scope>
    <source>
        <strain evidence="1 2">VU population</strain>
        <tissue evidence="1">Whole body</tissue>
    </source>
</reference>
<evidence type="ECO:0008006" key="3">
    <source>
        <dbReference type="Google" id="ProtNLM"/>
    </source>
</evidence>
<evidence type="ECO:0000313" key="2">
    <source>
        <dbReference type="Proteomes" id="UP000198287"/>
    </source>
</evidence>
<comment type="caution">
    <text evidence="1">The sequence shown here is derived from an EMBL/GenBank/DDBJ whole genome shotgun (WGS) entry which is preliminary data.</text>
</comment>
<dbReference type="OrthoDB" id="6773400at2759"/>
<dbReference type="Proteomes" id="UP000198287">
    <property type="component" value="Unassembled WGS sequence"/>
</dbReference>
<keyword evidence="2" id="KW-1185">Reference proteome</keyword>
<dbReference type="OMA" id="GEMELEY"/>